<dbReference type="InterPro" id="IPR045518">
    <property type="entry name" value="2EXR"/>
</dbReference>
<comment type="caution">
    <text evidence="2">The sequence shown here is derived from an EMBL/GenBank/DDBJ whole genome shotgun (WGS) entry which is preliminary data.</text>
</comment>
<dbReference type="PANTHER" id="PTHR35910">
    <property type="entry name" value="2EXR DOMAIN-CONTAINING PROTEIN"/>
    <property type="match status" value="1"/>
</dbReference>
<protein>
    <recommendedName>
        <fullName evidence="1">2EXR domain-containing protein</fullName>
    </recommendedName>
</protein>
<accession>A0A8H4R921</accession>
<dbReference type="Pfam" id="PF20150">
    <property type="entry name" value="2EXR"/>
    <property type="match status" value="1"/>
</dbReference>
<evidence type="ECO:0000259" key="1">
    <source>
        <dbReference type="Pfam" id="PF20150"/>
    </source>
</evidence>
<dbReference type="EMBL" id="JAAMPI010001323">
    <property type="protein sequence ID" value="KAF4625667.1"/>
    <property type="molecule type" value="Genomic_DNA"/>
</dbReference>
<feature type="domain" description="2EXR" evidence="1">
    <location>
        <begin position="94"/>
        <end position="223"/>
    </location>
</feature>
<dbReference type="OrthoDB" id="3437257at2759"/>
<dbReference type="Proteomes" id="UP000566819">
    <property type="component" value="Unassembled WGS sequence"/>
</dbReference>
<organism evidence="2 3">
    <name type="scientific">Cudoniella acicularis</name>
    <dbReference type="NCBI Taxonomy" id="354080"/>
    <lineage>
        <taxon>Eukaryota</taxon>
        <taxon>Fungi</taxon>
        <taxon>Dikarya</taxon>
        <taxon>Ascomycota</taxon>
        <taxon>Pezizomycotina</taxon>
        <taxon>Leotiomycetes</taxon>
        <taxon>Helotiales</taxon>
        <taxon>Tricladiaceae</taxon>
        <taxon>Cudoniella</taxon>
    </lineage>
</organism>
<dbReference type="PANTHER" id="PTHR35910:SF6">
    <property type="entry name" value="2EXR DOMAIN-CONTAINING PROTEIN"/>
    <property type="match status" value="1"/>
</dbReference>
<name>A0A8H4R921_9HELO</name>
<proteinExistence type="predicted"/>
<reference evidence="2 3" key="1">
    <citation type="submission" date="2020-03" db="EMBL/GenBank/DDBJ databases">
        <title>Draft Genome Sequence of Cudoniella acicularis.</title>
        <authorList>
            <person name="Buettner E."/>
            <person name="Kellner H."/>
        </authorList>
    </citation>
    <scope>NUCLEOTIDE SEQUENCE [LARGE SCALE GENOMIC DNA]</scope>
    <source>
        <strain evidence="2 3">DSM 108380</strain>
    </source>
</reference>
<evidence type="ECO:0000313" key="3">
    <source>
        <dbReference type="Proteomes" id="UP000566819"/>
    </source>
</evidence>
<evidence type="ECO:0000313" key="2">
    <source>
        <dbReference type="EMBL" id="KAF4625667.1"/>
    </source>
</evidence>
<dbReference type="AlphaFoldDB" id="A0A8H4R921"/>
<gene>
    <name evidence="2" type="ORF">G7Y89_g12497</name>
</gene>
<keyword evidence="3" id="KW-1185">Reference proteome</keyword>
<sequence>MASIRRHDDLSISESQVYTPNPDFFADHGLREGSTNRALHCIHCDHECTVTSISCCACLNDLDLEGGRTYPIRPRNYYSPPPPVQTEPRNTPTFERFLDLPPELRHTIWELALPGPRIVLLVAIPLKSFVCTRVYSDRHVVPYGDGRTFVFEEDKPAYKKVSLRYSKRIGGCGSRTGWKSQSSIPHVDVCHEARAVASKYYTWAFAKDSVAPGVWFDFKIDTLYLDFGFTRMHDEHYALDDLGDDVAKVKKLAVFPQLPLSNDHMPNSFFIRRLNDIQLAFAAVETIILVARRHGTDDCGDLALLTTKQDIDECLEIYSLIFSQPQYTQTNQLLLYNVQYSNNLRESMFPDERDFTRLRSFRMKNNLSPNMPLILREMITTSHLLQRLEIARETYEKEKKNLWMFE</sequence>